<keyword evidence="8" id="KW-1185">Reference proteome</keyword>
<dbReference type="Gene3D" id="2.60.40.10">
    <property type="entry name" value="Immunoglobulins"/>
    <property type="match status" value="1"/>
</dbReference>
<feature type="region of interest" description="Disordered" evidence="2">
    <location>
        <begin position="712"/>
        <end position="732"/>
    </location>
</feature>
<evidence type="ECO:0000313" key="8">
    <source>
        <dbReference type="Proteomes" id="UP000807353"/>
    </source>
</evidence>
<keyword evidence="3" id="KW-1133">Transmembrane helix</keyword>
<organism evidence="7 8">
    <name type="scientific">Collybia nuda</name>
    <dbReference type="NCBI Taxonomy" id="64659"/>
    <lineage>
        <taxon>Eukaryota</taxon>
        <taxon>Fungi</taxon>
        <taxon>Dikarya</taxon>
        <taxon>Basidiomycota</taxon>
        <taxon>Agaricomycotina</taxon>
        <taxon>Agaricomycetes</taxon>
        <taxon>Agaricomycetidae</taxon>
        <taxon>Agaricales</taxon>
        <taxon>Tricholomatineae</taxon>
        <taxon>Clitocybaceae</taxon>
        <taxon>Collybia</taxon>
    </lineage>
</organism>
<evidence type="ECO:0000259" key="5">
    <source>
        <dbReference type="Pfam" id="PF07250"/>
    </source>
</evidence>
<dbReference type="PANTHER" id="PTHR32208">
    <property type="entry name" value="SECRETED PROTEIN-RELATED"/>
    <property type="match status" value="1"/>
</dbReference>
<evidence type="ECO:0000256" key="3">
    <source>
        <dbReference type="SAM" id="Phobius"/>
    </source>
</evidence>
<dbReference type="InterPro" id="IPR015202">
    <property type="entry name" value="GO-like_E_set"/>
</dbReference>
<feature type="domain" description="Glyoxal oxidase N-terminal" evidence="5">
    <location>
        <begin position="209"/>
        <end position="485"/>
    </location>
</feature>
<dbReference type="AlphaFoldDB" id="A0A9P5Y9B9"/>
<feature type="domain" description="Galactose oxidase-like Early set" evidence="6">
    <location>
        <begin position="491"/>
        <end position="599"/>
    </location>
</feature>
<dbReference type="Proteomes" id="UP000807353">
    <property type="component" value="Unassembled WGS sequence"/>
</dbReference>
<reference evidence="7" key="1">
    <citation type="submission" date="2020-11" db="EMBL/GenBank/DDBJ databases">
        <authorList>
            <consortium name="DOE Joint Genome Institute"/>
            <person name="Ahrendt S."/>
            <person name="Riley R."/>
            <person name="Andreopoulos W."/>
            <person name="Labutti K."/>
            <person name="Pangilinan J."/>
            <person name="Ruiz-Duenas F.J."/>
            <person name="Barrasa J.M."/>
            <person name="Sanchez-Garcia M."/>
            <person name="Camarero S."/>
            <person name="Miyauchi S."/>
            <person name="Serrano A."/>
            <person name="Linde D."/>
            <person name="Babiker R."/>
            <person name="Drula E."/>
            <person name="Ayuso-Fernandez I."/>
            <person name="Pacheco R."/>
            <person name="Padilla G."/>
            <person name="Ferreira P."/>
            <person name="Barriuso J."/>
            <person name="Kellner H."/>
            <person name="Castanera R."/>
            <person name="Alfaro M."/>
            <person name="Ramirez L."/>
            <person name="Pisabarro A.G."/>
            <person name="Kuo A."/>
            <person name="Tritt A."/>
            <person name="Lipzen A."/>
            <person name="He G."/>
            <person name="Yan M."/>
            <person name="Ng V."/>
            <person name="Cullen D."/>
            <person name="Martin F."/>
            <person name="Rosso M.-N."/>
            <person name="Henrissat B."/>
            <person name="Hibbett D."/>
            <person name="Martinez A.T."/>
            <person name="Grigoriev I.V."/>
        </authorList>
    </citation>
    <scope>NUCLEOTIDE SEQUENCE</scope>
    <source>
        <strain evidence="7">CBS 247.69</strain>
    </source>
</reference>
<evidence type="ECO:0000256" key="2">
    <source>
        <dbReference type="SAM" id="MobiDB-lite"/>
    </source>
</evidence>
<proteinExistence type="predicted"/>
<dbReference type="InterPro" id="IPR013783">
    <property type="entry name" value="Ig-like_fold"/>
</dbReference>
<feature type="domain" description="Glyoxal oxidase N-terminal" evidence="5">
    <location>
        <begin position="73"/>
        <end position="192"/>
    </location>
</feature>
<name>A0A9P5Y9B9_9AGAR</name>
<dbReference type="CDD" id="cd02851">
    <property type="entry name" value="E_set_GO_C"/>
    <property type="match status" value="1"/>
</dbReference>
<keyword evidence="3" id="KW-0812">Transmembrane</keyword>
<evidence type="ECO:0000313" key="7">
    <source>
        <dbReference type="EMBL" id="KAF9464517.1"/>
    </source>
</evidence>
<evidence type="ECO:0000256" key="4">
    <source>
        <dbReference type="SAM" id="SignalP"/>
    </source>
</evidence>
<dbReference type="SUPFAM" id="SSF81296">
    <property type="entry name" value="E set domains"/>
    <property type="match status" value="1"/>
</dbReference>
<dbReference type="Pfam" id="PF07250">
    <property type="entry name" value="Glyoxal_oxid_N"/>
    <property type="match status" value="2"/>
</dbReference>
<dbReference type="InterPro" id="IPR011043">
    <property type="entry name" value="Gal_Oxase/kelch_b-propeller"/>
</dbReference>
<keyword evidence="3" id="KW-0472">Membrane</keyword>
<feature type="transmembrane region" description="Helical" evidence="3">
    <location>
        <begin position="647"/>
        <end position="670"/>
    </location>
</feature>
<dbReference type="OrthoDB" id="2019572at2759"/>
<dbReference type="Pfam" id="PF09118">
    <property type="entry name" value="GO-like_E_set"/>
    <property type="match status" value="1"/>
</dbReference>
<protein>
    <submittedName>
        <fullName evidence="7">Copper radical oxidase</fullName>
    </submittedName>
</protein>
<evidence type="ECO:0000256" key="1">
    <source>
        <dbReference type="ARBA" id="ARBA00022729"/>
    </source>
</evidence>
<comment type="caution">
    <text evidence="7">The sequence shown here is derived from an EMBL/GenBank/DDBJ whole genome shotgun (WGS) entry which is preliminary data.</text>
</comment>
<gene>
    <name evidence="7" type="ORF">BDZ94DRAFT_473165</name>
</gene>
<dbReference type="InterPro" id="IPR009880">
    <property type="entry name" value="Glyoxal_oxidase_N"/>
</dbReference>
<dbReference type="InterPro" id="IPR014756">
    <property type="entry name" value="Ig_E-set"/>
</dbReference>
<feature type="signal peptide" evidence="4">
    <location>
        <begin position="1"/>
        <end position="28"/>
    </location>
</feature>
<dbReference type="SUPFAM" id="SSF50965">
    <property type="entry name" value="Galactose oxidase, central domain"/>
    <property type="match status" value="1"/>
</dbReference>
<dbReference type="InterPro" id="IPR037293">
    <property type="entry name" value="Gal_Oxidase_central_sf"/>
</dbReference>
<sequence>MMVRGHEGRLNFFKQALWAASVLPVAMAATAGSFADGGNTLVSAMMMFLGNKEKVYILDKAEGNKALADGHPAWGAVWDINTQAAQTMVVKTNTFCSSGMHLPNGSYVTFGGNEAVARGGAGKGAWDSDYNDFDGRRAIRILNPCTSEDNLNSPDCQWYDEPGVLMMQKQRWYSAAEALADGTIVIVGGFVSGGYINRNTDNSNPEGNGGAEFSYEFYPANGREAQRMQFMVTSSGLNAYAHTYLLGSGKMLVQANISTIIWDYNQNIETPLPDMPKNVVRVYPASGAVAMLPLTPANNYTPTVLFCGGSDMPEAYWGNYAHPYANTWEYPASRDCQRLTPEPADGSTPTYEQDDEMLDGRTMGQFITLPDGKMLVINGGLNGTAGYADATGLTAQASDMPFGQSLASGPVTTPAMYDPNAPKGSRWSNAGLATSNIARLYHSSAILLPDASVLVAGSNPNVDVNTSPDITFPTEYRAEIFYPPYFKAPIRPVPTGIPNTISYGGDPFDVTIPKNSYSGDANDAAGNASVVLIRGGFTTHAMNMGQRYMQLNHTYTVKTEGDFILHVAQAPPNPNLFQPGPALLFVTINGIPSNGTMVIIGSGKVETQPTAPASILPQSVRAEATGAGDNHPAPENESGKSTFSTGALIGSIIGGVALLGLIGLAALFFVRRRRAGRHQPPTTLYPINTHNMSDSGAFIPLQHGSYTQVHAASSVSLDEPYQDRTPRQSEWR</sequence>
<keyword evidence="1 4" id="KW-0732">Signal</keyword>
<dbReference type="EMBL" id="MU150253">
    <property type="protein sequence ID" value="KAF9464517.1"/>
    <property type="molecule type" value="Genomic_DNA"/>
</dbReference>
<feature type="chain" id="PRO_5040312372" evidence="4">
    <location>
        <begin position="29"/>
        <end position="732"/>
    </location>
</feature>
<dbReference type="Gene3D" id="2.130.10.80">
    <property type="entry name" value="Galactose oxidase/kelch, beta-propeller"/>
    <property type="match status" value="1"/>
</dbReference>
<feature type="compositionally biased region" description="Basic and acidic residues" evidence="2">
    <location>
        <begin position="721"/>
        <end position="732"/>
    </location>
</feature>
<evidence type="ECO:0000259" key="6">
    <source>
        <dbReference type="Pfam" id="PF09118"/>
    </source>
</evidence>
<accession>A0A9P5Y9B9</accession>
<dbReference type="PANTHER" id="PTHR32208:SF21">
    <property type="entry name" value="LOW QUALITY PROTEIN: ALDEHYDE OXIDASE GLOX-LIKE"/>
    <property type="match status" value="1"/>
</dbReference>